<dbReference type="Pfam" id="PF13456">
    <property type="entry name" value="RVT_3"/>
    <property type="match status" value="1"/>
</dbReference>
<reference evidence="2 3" key="1">
    <citation type="journal article" date="2020" name="BMC Genomics">
        <title>Intraspecific diversification of the crop wild relative Brassica cretica Lam. using demographic model selection.</title>
        <authorList>
            <person name="Kioukis A."/>
            <person name="Michalopoulou V.A."/>
            <person name="Briers L."/>
            <person name="Pirintsos S."/>
            <person name="Studholme D.J."/>
            <person name="Pavlidis P."/>
            <person name="Sarris P.F."/>
        </authorList>
    </citation>
    <scope>NUCLEOTIDE SEQUENCE [LARGE SCALE GENOMIC DNA]</scope>
    <source>
        <strain evidence="3">cv. PFS-1207/04</strain>
    </source>
</reference>
<dbReference type="Proteomes" id="UP000266723">
    <property type="component" value="Unassembled WGS sequence"/>
</dbReference>
<organism evidence="2 3">
    <name type="scientific">Brassica cretica</name>
    <name type="common">Mustard</name>
    <dbReference type="NCBI Taxonomy" id="69181"/>
    <lineage>
        <taxon>Eukaryota</taxon>
        <taxon>Viridiplantae</taxon>
        <taxon>Streptophyta</taxon>
        <taxon>Embryophyta</taxon>
        <taxon>Tracheophyta</taxon>
        <taxon>Spermatophyta</taxon>
        <taxon>Magnoliopsida</taxon>
        <taxon>eudicotyledons</taxon>
        <taxon>Gunneridae</taxon>
        <taxon>Pentapetalae</taxon>
        <taxon>rosids</taxon>
        <taxon>malvids</taxon>
        <taxon>Brassicales</taxon>
        <taxon>Brassicaceae</taxon>
        <taxon>Brassiceae</taxon>
        <taxon>Brassica</taxon>
    </lineage>
</organism>
<dbReference type="InterPro" id="IPR002156">
    <property type="entry name" value="RNaseH_domain"/>
</dbReference>
<dbReference type="PANTHER" id="PTHR47074">
    <property type="entry name" value="BNAC02G40300D PROTEIN"/>
    <property type="match status" value="1"/>
</dbReference>
<name>A0ABQ7BLS7_BRACR</name>
<feature type="domain" description="RNase H type-1" evidence="1">
    <location>
        <begin position="48"/>
        <end position="108"/>
    </location>
</feature>
<sequence length="165" mass="18030">MEDTAVWLNLHDNLPTEEYSAMFMGSVPEKWQKPPASFLKCNVGSSLDGGSTIAGAAWVVRDARGVVLLHSRRAFANVSSLHQANVMALHWAAEAMSDLKLKKVVFEFSALESIRDAKISYVTSSCNLIANLIAVSVTRDQRYQSYVARNGPAWLATKIGQEASA</sequence>
<gene>
    <name evidence="2" type="ORF">DY000_02037778</name>
</gene>
<evidence type="ECO:0000259" key="1">
    <source>
        <dbReference type="Pfam" id="PF13456"/>
    </source>
</evidence>
<dbReference type="InterPro" id="IPR052929">
    <property type="entry name" value="RNase_H-like_EbsB-rel"/>
</dbReference>
<protein>
    <recommendedName>
        <fullName evidence="1">RNase H type-1 domain-containing protein</fullName>
    </recommendedName>
</protein>
<evidence type="ECO:0000313" key="2">
    <source>
        <dbReference type="EMBL" id="KAF3533249.1"/>
    </source>
</evidence>
<proteinExistence type="predicted"/>
<evidence type="ECO:0000313" key="3">
    <source>
        <dbReference type="Proteomes" id="UP000266723"/>
    </source>
</evidence>
<accession>A0ABQ7BLS7</accession>
<dbReference type="PANTHER" id="PTHR47074:SF49">
    <property type="entry name" value="POLYNUCLEOTIDYL TRANSFERASE, RIBONUCLEASE H-LIKE SUPERFAMILY PROTEIN"/>
    <property type="match status" value="1"/>
</dbReference>
<comment type="caution">
    <text evidence="2">The sequence shown here is derived from an EMBL/GenBank/DDBJ whole genome shotgun (WGS) entry which is preliminary data.</text>
</comment>
<keyword evidence="3" id="KW-1185">Reference proteome</keyword>
<dbReference type="EMBL" id="QGKV02001507">
    <property type="protein sequence ID" value="KAF3533249.1"/>
    <property type="molecule type" value="Genomic_DNA"/>
</dbReference>